<dbReference type="InterPro" id="IPR029044">
    <property type="entry name" value="Nucleotide-diphossugar_trans"/>
</dbReference>
<proteinExistence type="predicted"/>
<organism evidence="1 2">
    <name type="scientific">Metabacillus rhizolycopersici</name>
    <dbReference type="NCBI Taxonomy" id="2875709"/>
    <lineage>
        <taxon>Bacteria</taxon>
        <taxon>Bacillati</taxon>
        <taxon>Bacillota</taxon>
        <taxon>Bacilli</taxon>
        <taxon>Bacillales</taxon>
        <taxon>Bacillaceae</taxon>
        <taxon>Metabacillus</taxon>
    </lineage>
</organism>
<dbReference type="CDD" id="cd02513">
    <property type="entry name" value="CMP-NeuAc_Synthase"/>
    <property type="match status" value="1"/>
</dbReference>
<evidence type="ECO:0000313" key="2">
    <source>
        <dbReference type="Proteomes" id="UP001165287"/>
    </source>
</evidence>
<reference evidence="1" key="1">
    <citation type="submission" date="2024-05" db="EMBL/GenBank/DDBJ databases">
        <title>Metabacillus sp. nov., isolated from the rhizosphere soil of tomato plants.</title>
        <authorList>
            <person name="Ma R."/>
        </authorList>
    </citation>
    <scope>NUCLEOTIDE SEQUENCE</scope>
    <source>
        <strain evidence="1">DBTR6</strain>
    </source>
</reference>
<keyword evidence="2" id="KW-1185">Reference proteome</keyword>
<gene>
    <name evidence="1" type="ORF">K9V48_17395</name>
</gene>
<dbReference type="Proteomes" id="UP001165287">
    <property type="component" value="Unassembled WGS sequence"/>
</dbReference>
<dbReference type="SUPFAM" id="SSF53448">
    <property type="entry name" value="Nucleotide-diphospho-sugar transferases"/>
    <property type="match status" value="1"/>
</dbReference>
<evidence type="ECO:0000313" key="1">
    <source>
        <dbReference type="EMBL" id="MBZ5751976.1"/>
    </source>
</evidence>
<dbReference type="Gene3D" id="3.90.550.10">
    <property type="entry name" value="Spore Coat Polysaccharide Biosynthesis Protein SpsA, Chain A"/>
    <property type="match status" value="1"/>
</dbReference>
<comment type="caution">
    <text evidence="1">The sequence shown here is derived from an EMBL/GenBank/DDBJ whole genome shotgun (WGS) entry which is preliminary data.</text>
</comment>
<keyword evidence="1" id="KW-0808">Transferase</keyword>
<dbReference type="Pfam" id="PF02348">
    <property type="entry name" value="CTP_transf_3"/>
    <property type="match status" value="1"/>
</dbReference>
<dbReference type="RefSeq" id="WP_224140313.1">
    <property type="nucleotide sequence ID" value="NZ_JAIQUM010000043.1"/>
</dbReference>
<keyword evidence="1" id="KW-0548">Nucleotidyltransferase</keyword>
<dbReference type="InterPro" id="IPR003329">
    <property type="entry name" value="Cytidylyl_trans"/>
</dbReference>
<dbReference type="PANTHER" id="PTHR21485">
    <property type="entry name" value="HAD SUPERFAMILY MEMBERS CMAS AND KDSC"/>
    <property type="match status" value="1"/>
</dbReference>
<dbReference type="EMBL" id="JAIQUM010000043">
    <property type="protein sequence ID" value="MBZ5751976.1"/>
    <property type="molecule type" value="Genomic_DNA"/>
</dbReference>
<sequence length="239" mass="27066">MSDNQKIIALIPARGGSKTIPYKNIKSFYGKPLIAWTIEVAKQVTEIDRIIVSTDDDQIAEVARQYGAEIMKREIHLALDDSMPIDVIKNVLMKLRSEGNDAKYMLYLEPTSPLRTSSDLQQCIKLLTDQTNFYKSIASYCEADLNPHRAWRLNKNIPEVFIKGADPWLPRQKLPKAYQLNGAVYGFSIDSILNGAQTILPQPTGSIIMQKENSIDIDDEVDFILAELLLKRRLNNEKA</sequence>
<protein>
    <submittedName>
        <fullName evidence="1">Acylneuraminate cytidylyltransferase family protein</fullName>
    </submittedName>
</protein>
<accession>A0ABS7UV01</accession>
<dbReference type="InterPro" id="IPR050793">
    <property type="entry name" value="CMP-NeuNAc_synthase"/>
</dbReference>
<name>A0ABS7UV01_9BACI</name>
<dbReference type="GO" id="GO:0016779">
    <property type="term" value="F:nucleotidyltransferase activity"/>
    <property type="evidence" value="ECO:0007669"/>
    <property type="project" value="UniProtKB-KW"/>
</dbReference>
<dbReference type="PANTHER" id="PTHR21485:SF6">
    <property type="entry name" value="N-ACYLNEURAMINATE CYTIDYLYLTRANSFERASE-RELATED"/>
    <property type="match status" value="1"/>
</dbReference>